<accession>A0ACC1J273</accession>
<evidence type="ECO:0000313" key="1">
    <source>
        <dbReference type="EMBL" id="KAJ1934395.1"/>
    </source>
</evidence>
<reference evidence="1" key="1">
    <citation type="submission" date="2022-07" db="EMBL/GenBank/DDBJ databases">
        <title>Phylogenomic reconstructions and comparative analyses of Kickxellomycotina fungi.</title>
        <authorList>
            <person name="Reynolds N.K."/>
            <person name="Stajich J.E."/>
            <person name="Barry K."/>
            <person name="Grigoriev I.V."/>
            <person name="Crous P."/>
            <person name="Smith M.E."/>
        </authorList>
    </citation>
    <scope>NUCLEOTIDE SEQUENCE</scope>
    <source>
        <strain evidence="1">NRRL 5244</strain>
    </source>
</reference>
<feature type="non-terminal residue" evidence="1">
    <location>
        <position position="171"/>
    </location>
</feature>
<gene>
    <name evidence="1" type="ORF">FBU59_005712</name>
</gene>
<name>A0ACC1J273_9FUNG</name>
<dbReference type="EMBL" id="JANBPW010004665">
    <property type="protein sequence ID" value="KAJ1934395.1"/>
    <property type="molecule type" value="Genomic_DNA"/>
</dbReference>
<evidence type="ECO:0000313" key="2">
    <source>
        <dbReference type="Proteomes" id="UP001150603"/>
    </source>
</evidence>
<protein>
    <submittedName>
        <fullName evidence="1">Uncharacterized protein</fullName>
    </submittedName>
</protein>
<dbReference type="Proteomes" id="UP001150603">
    <property type="component" value="Unassembled WGS sequence"/>
</dbReference>
<comment type="caution">
    <text evidence="1">The sequence shown here is derived from an EMBL/GenBank/DDBJ whole genome shotgun (WGS) entry which is preliminary data.</text>
</comment>
<keyword evidence="2" id="KW-1185">Reference proteome</keyword>
<sequence length="171" mass="18162">MDDFRGLNWQNRNGGSATSSGNAGRASPMGKQTAAKDDPFGELVSFTSTAKHSDPTKLTLREQLEQKSRNSPTASPKPPQAAPANNLWNFDALEHASTPRSASRTPVPAAASSAMDFDPFASPIQPVQPAKPAQPVPVRRPQMSASLLDDDEPIPMDTNPPPAVKQQTPPG</sequence>
<proteinExistence type="predicted"/>
<organism evidence="1 2">
    <name type="scientific">Linderina macrospora</name>
    <dbReference type="NCBI Taxonomy" id="4868"/>
    <lineage>
        <taxon>Eukaryota</taxon>
        <taxon>Fungi</taxon>
        <taxon>Fungi incertae sedis</taxon>
        <taxon>Zoopagomycota</taxon>
        <taxon>Kickxellomycotina</taxon>
        <taxon>Kickxellomycetes</taxon>
        <taxon>Kickxellales</taxon>
        <taxon>Kickxellaceae</taxon>
        <taxon>Linderina</taxon>
    </lineage>
</organism>